<evidence type="ECO:0000313" key="2">
    <source>
        <dbReference type="Proteomes" id="UP000248555"/>
    </source>
</evidence>
<comment type="caution">
    <text evidence="1">The sequence shown here is derived from an EMBL/GenBank/DDBJ whole genome shotgun (WGS) entry which is preliminary data.</text>
</comment>
<evidence type="ECO:0000313" key="1">
    <source>
        <dbReference type="EMBL" id="RAK15223.1"/>
    </source>
</evidence>
<gene>
    <name evidence="1" type="ORF">B0I26_1239</name>
</gene>
<name>A0A327Y2I8_9BACL</name>
<dbReference type="EMBL" id="QLMH01000023">
    <property type="protein sequence ID" value="RAK15223.1"/>
    <property type="molecule type" value="Genomic_DNA"/>
</dbReference>
<keyword evidence="2" id="KW-1185">Reference proteome</keyword>
<dbReference type="RefSeq" id="WP_181502953.1">
    <property type="nucleotide sequence ID" value="NZ_QLMH01000023.1"/>
</dbReference>
<dbReference type="AlphaFoldDB" id="A0A327Y2I8"/>
<organism evidence="1 2">
    <name type="scientific">Paranoxybacillus vitaminiphilus</name>
    <dbReference type="NCBI Taxonomy" id="581036"/>
    <lineage>
        <taxon>Bacteria</taxon>
        <taxon>Bacillati</taxon>
        <taxon>Bacillota</taxon>
        <taxon>Bacilli</taxon>
        <taxon>Bacillales</taxon>
        <taxon>Anoxybacillaceae</taxon>
        <taxon>Paranoxybacillus</taxon>
    </lineage>
</organism>
<reference evidence="1 2" key="1">
    <citation type="submission" date="2018-06" db="EMBL/GenBank/DDBJ databases">
        <title>Genomic Encyclopedia of Type Strains, Phase III (KMG-III): the genomes of soil and plant-associated and newly described type strains.</title>
        <authorList>
            <person name="Whitman W."/>
        </authorList>
    </citation>
    <scope>NUCLEOTIDE SEQUENCE [LARGE SCALE GENOMIC DNA]</scope>
    <source>
        <strain evidence="1 2">CGMCC 1.8979</strain>
    </source>
</reference>
<protein>
    <submittedName>
        <fullName evidence="1">Uncharacterized protein</fullName>
    </submittedName>
</protein>
<accession>A0A327Y2I8</accession>
<proteinExistence type="predicted"/>
<sequence length="56" mass="6414">MSRLDVLGFTDRGERWAGVEEGLKQGRKEGFEQGMKHLVRNMVEKGMNVKEIADSY</sequence>
<dbReference type="Proteomes" id="UP000248555">
    <property type="component" value="Unassembled WGS sequence"/>
</dbReference>